<dbReference type="PROSITE" id="PS00444">
    <property type="entry name" value="POLYPRENYL_SYNTHASE_2"/>
    <property type="match status" value="1"/>
</dbReference>
<proteinExistence type="inferred from homology"/>
<evidence type="ECO:0000256" key="3">
    <source>
        <dbReference type="ARBA" id="ARBA00022842"/>
    </source>
</evidence>
<comment type="caution">
    <text evidence="5">The sequence shown here is derived from an EMBL/GenBank/DDBJ whole genome shotgun (WGS) entry which is preliminary data.</text>
</comment>
<dbReference type="InterPro" id="IPR000092">
    <property type="entry name" value="Polyprenyl_synt"/>
</dbReference>
<dbReference type="SFLD" id="SFLDS00005">
    <property type="entry name" value="Isoprenoid_Synthase_Type_I"/>
    <property type="match status" value="1"/>
</dbReference>
<dbReference type="PROSITE" id="PS00723">
    <property type="entry name" value="POLYPRENYL_SYNTHASE_1"/>
    <property type="match status" value="1"/>
</dbReference>
<evidence type="ECO:0000313" key="5">
    <source>
        <dbReference type="EMBL" id="MDP7735022.1"/>
    </source>
</evidence>
<dbReference type="Pfam" id="PF00348">
    <property type="entry name" value="polyprenyl_synt"/>
    <property type="match status" value="1"/>
</dbReference>
<name>A0AAJ1S1X1_9MYCO</name>
<dbReference type="AlphaFoldDB" id="A0AAJ1S1X1"/>
<accession>A0AAJ1S1X1</accession>
<dbReference type="InterPro" id="IPR033749">
    <property type="entry name" value="Polyprenyl_synt_CS"/>
</dbReference>
<dbReference type="InterPro" id="IPR008949">
    <property type="entry name" value="Isoprenoid_synthase_dom_sf"/>
</dbReference>
<dbReference type="GO" id="GO:0008299">
    <property type="term" value="P:isoprenoid biosynthetic process"/>
    <property type="evidence" value="ECO:0007669"/>
    <property type="project" value="InterPro"/>
</dbReference>
<organism evidence="5 6">
    <name type="scientific">Mycobacterium paragordonae</name>
    <dbReference type="NCBI Taxonomy" id="1389713"/>
    <lineage>
        <taxon>Bacteria</taxon>
        <taxon>Bacillati</taxon>
        <taxon>Actinomycetota</taxon>
        <taxon>Actinomycetes</taxon>
        <taxon>Mycobacteriales</taxon>
        <taxon>Mycobacteriaceae</taxon>
        <taxon>Mycobacterium</taxon>
    </lineage>
</organism>
<dbReference type="CDD" id="cd00685">
    <property type="entry name" value="Trans_IPPS_HT"/>
    <property type="match status" value="1"/>
</dbReference>
<dbReference type="EMBL" id="JAUFSA010000001">
    <property type="protein sequence ID" value="MDP7735022.1"/>
    <property type="molecule type" value="Genomic_DNA"/>
</dbReference>
<evidence type="ECO:0000256" key="4">
    <source>
        <dbReference type="RuleBase" id="RU004466"/>
    </source>
</evidence>
<dbReference type="SFLD" id="SFLDG01017">
    <property type="entry name" value="Polyprenyl_Transferase_Like"/>
    <property type="match status" value="1"/>
</dbReference>
<keyword evidence="3" id="KW-0460">Magnesium</keyword>
<evidence type="ECO:0000256" key="2">
    <source>
        <dbReference type="ARBA" id="ARBA00022723"/>
    </source>
</evidence>
<gene>
    <name evidence="5" type="ORF">QXL92_09720</name>
</gene>
<dbReference type="PANTHER" id="PTHR12001:SF86">
    <property type="entry name" value="GERANYLGERANYL DIPHOSPHATE SYNTHASE"/>
    <property type="match status" value="1"/>
</dbReference>
<protein>
    <submittedName>
        <fullName evidence="5">Polyprenyl synthetase family protein</fullName>
    </submittedName>
</protein>
<keyword evidence="2" id="KW-0479">Metal-binding</keyword>
<reference evidence="5" key="1">
    <citation type="submission" date="2023-06" db="EMBL/GenBank/DDBJ databases">
        <title>Identification of two novel mycobacterium reveal diversities and complexities of Mycobacterium gordonae clade.</title>
        <authorList>
            <person name="Matsumoto Y."/>
            <person name="Nakamura S."/>
            <person name="Motooka D."/>
            <person name="Fukushima K."/>
        </authorList>
    </citation>
    <scope>NUCLEOTIDE SEQUENCE</scope>
    <source>
        <strain evidence="5">TY812</strain>
    </source>
</reference>
<sequence length="343" mass="35605">MSDTIDLTLGCGSADIEEILSDARRLVEPALRDVLATLPGELREVADFHFGWRNAGGDEISGGGGKSLRPALAFACARAAGGPVEAAAGAAAAVELVHNFSLLHDDIMDGDLTRRHRPTAWTAFGVSRALLTGDALFVLAVDLVNDGPAGAALRASMLELCAGQSDDLTFENRAAVTLPECLDMAEKKTGALLGVACQLGALSVTQDLCLANVYRDFGRHLGVAFQLVDDVLGIWGHESLTGKPVASDLKSRKKSFPVVAALSSGTAAGAELATLYRSGTVLGERELALAADLVERAGGRAWAENEAARHCSAALALLATAEPDPVGLAELRALAELVTARVC</sequence>
<evidence type="ECO:0000313" key="6">
    <source>
        <dbReference type="Proteomes" id="UP001229081"/>
    </source>
</evidence>
<dbReference type="Gene3D" id="1.10.600.10">
    <property type="entry name" value="Farnesyl Diphosphate Synthase"/>
    <property type="match status" value="1"/>
</dbReference>
<dbReference type="SUPFAM" id="SSF48576">
    <property type="entry name" value="Terpenoid synthases"/>
    <property type="match status" value="1"/>
</dbReference>
<comment type="similarity">
    <text evidence="4">Belongs to the FPP/GGPP synthase family.</text>
</comment>
<dbReference type="PANTHER" id="PTHR12001">
    <property type="entry name" value="GERANYLGERANYL PYROPHOSPHATE SYNTHASE"/>
    <property type="match status" value="1"/>
</dbReference>
<dbReference type="Proteomes" id="UP001229081">
    <property type="component" value="Unassembled WGS sequence"/>
</dbReference>
<dbReference type="RefSeq" id="WP_240748645.1">
    <property type="nucleotide sequence ID" value="NZ_JAUFSA010000001.1"/>
</dbReference>
<comment type="pathway">
    <text evidence="1">Isoprenoid biosynthesis.</text>
</comment>
<evidence type="ECO:0000256" key="1">
    <source>
        <dbReference type="ARBA" id="ARBA00005128"/>
    </source>
</evidence>
<dbReference type="GO" id="GO:0046872">
    <property type="term" value="F:metal ion binding"/>
    <property type="evidence" value="ECO:0007669"/>
    <property type="project" value="UniProtKB-KW"/>
</dbReference>
<keyword evidence="4" id="KW-0808">Transferase</keyword>
<dbReference type="GO" id="GO:0004659">
    <property type="term" value="F:prenyltransferase activity"/>
    <property type="evidence" value="ECO:0007669"/>
    <property type="project" value="InterPro"/>
</dbReference>